<evidence type="ECO:0000313" key="3">
    <source>
        <dbReference type="Proteomes" id="UP000824782"/>
    </source>
</evidence>
<evidence type="ECO:0000313" key="2">
    <source>
        <dbReference type="EMBL" id="KAG8543295.1"/>
    </source>
</evidence>
<dbReference type="Proteomes" id="UP000824782">
    <property type="component" value="Unassembled WGS sequence"/>
</dbReference>
<dbReference type="GO" id="GO:0005886">
    <property type="term" value="C:plasma membrane"/>
    <property type="evidence" value="ECO:0007669"/>
    <property type="project" value="TreeGrafter"/>
</dbReference>
<dbReference type="GO" id="GO:0005509">
    <property type="term" value="F:calcium ion binding"/>
    <property type="evidence" value="ECO:0007669"/>
    <property type="project" value="TreeGrafter"/>
</dbReference>
<gene>
    <name evidence="2" type="ORF">GDO81_025007</name>
</gene>
<organism evidence="2 3">
    <name type="scientific">Engystomops pustulosus</name>
    <name type="common">Tungara frog</name>
    <name type="synonym">Physalaemus pustulosus</name>
    <dbReference type="NCBI Taxonomy" id="76066"/>
    <lineage>
        <taxon>Eukaryota</taxon>
        <taxon>Metazoa</taxon>
        <taxon>Chordata</taxon>
        <taxon>Craniata</taxon>
        <taxon>Vertebrata</taxon>
        <taxon>Euteleostomi</taxon>
        <taxon>Amphibia</taxon>
        <taxon>Batrachia</taxon>
        <taxon>Anura</taxon>
        <taxon>Neobatrachia</taxon>
        <taxon>Hyloidea</taxon>
        <taxon>Leptodactylidae</taxon>
        <taxon>Leiuperinae</taxon>
        <taxon>Engystomops</taxon>
    </lineage>
</organism>
<dbReference type="PANTHER" id="PTHR37412">
    <property type="entry name" value="C2 DOMAIN-CONTAINING PROTEIN 5"/>
    <property type="match status" value="1"/>
</dbReference>
<dbReference type="GO" id="GO:0010828">
    <property type="term" value="P:positive regulation of D-glucose transmembrane transport"/>
    <property type="evidence" value="ECO:0007669"/>
    <property type="project" value="TreeGrafter"/>
</dbReference>
<dbReference type="GO" id="GO:0072659">
    <property type="term" value="P:protein localization to plasma membrane"/>
    <property type="evidence" value="ECO:0007669"/>
    <property type="project" value="TreeGrafter"/>
</dbReference>
<dbReference type="PANTHER" id="PTHR37412:SF2">
    <property type="entry name" value="C2 DOMAIN-CONTAINING PROTEIN 5"/>
    <property type="match status" value="1"/>
</dbReference>
<dbReference type="GO" id="GO:0031340">
    <property type="term" value="P:positive regulation of vesicle fusion"/>
    <property type="evidence" value="ECO:0007669"/>
    <property type="project" value="TreeGrafter"/>
</dbReference>
<name>A0AAV6Z544_ENGPU</name>
<dbReference type="AlphaFoldDB" id="A0AAV6Z544"/>
<keyword evidence="3" id="KW-1185">Reference proteome</keyword>
<dbReference type="InterPro" id="IPR038983">
    <property type="entry name" value="C2CD5"/>
</dbReference>
<dbReference type="GO" id="GO:0005544">
    <property type="term" value="F:calcium-dependent phospholipid binding"/>
    <property type="evidence" value="ECO:0007669"/>
    <property type="project" value="InterPro"/>
</dbReference>
<evidence type="ECO:0000259" key="1">
    <source>
        <dbReference type="Pfam" id="PF23028"/>
    </source>
</evidence>
<dbReference type="InterPro" id="IPR056430">
    <property type="entry name" value="C2CD5_YbjQ-like_dom"/>
</dbReference>
<feature type="non-terminal residue" evidence="2">
    <location>
        <position position="136"/>
    </location>
</feature>
<dbReference type="GO" id="GO:0090314">
    <property type="term" value="P:positive regulation of protein targeting to membrane"/>
    <property type="evidence" value="ECO:0007669"/>
    <property type="project" value="TreeGrafter"/>
</dbReference>
<sequence length="136" mass="15062">MPGINNWTPDIQMFTSVRVIRLSNMTLTNQTLNKNFNDLCESLLKSLYFKLRSMVPCCLCHVNFTVAVPEDESIQVAVTAVAITFDKQEALQSSRHKAGAAQPRVSADTDELLQFPLELSSESPGLQPLPPGKDLQ</sequence>
<accession>A0AAV6Z544</accession>
<dbReference type="EMBL" id="WNYA01003650">
    <property type="protein sequence ID" value="KAG8543295.1"/>
    <property type="molecule type" value="Genomic_DNA"/>
</dbReference>
<protein>
    <recommendedName>
        <fullName evidence="1">C2 domain-containing protein</fullName>
    </recommendedName>
</protein>
<reference evidence="2" key="1">
    <citation type="thesis" date="2020" institute="ProQuest LLC" country="789 East Eisenhower Parkway, Ann Arbor, MI, USA">
        <title>Comparative Genomics and Chromosome Evolution.</title>
        <authorList>
            <person name="Mudd A.B."/>
        </authorList>
    </citation>
    <scope>NUCLEOTIDE SEQUENCE</scope>
    <source>
        <strain evidence="2">237g6f4</strain>
        <tissue evidence="2">Blood</tissue>
    </source>
</reference>
<dbReference type="Pfam" id="PF23028">
    <property type="entry name" value="YbjQ_3"/>
    <property type="match status" value="1"/>
</dbReference>
<proteinExistence type="predicted"/>
<feature type="domain" description="C2" evidence="1">
    <location>
        <begin position="1"/>
        <end position="83"/>
    </location>
</feature>
<comment type="caution">
    <text evidence="2">The sequence shown here is derived from an EMBL/GenBank/DDBJ whole genome shotgun (WGS) entry which is preliminary data.</text>
</comment>
<dbReference type="GO" id="GO:0065002">
    <property type="term" value="P:intracellular protein transmembrane transport"/>
    <property type="evidence" value="ECO:0007669"/>
    <property type="project" value="TreeGrafter"/>
</dbReference>